<dbReference type="EMBL" id="FPHF01000025">
    <property type="protein sequence ID" value="SFV53500.1"/>
    <property type="molecule type" value="Genomic_DNA"/>
</dbReference>
<dbReference type="Pfam" id="PF06296">
    <property type="entry name" value="RelE"/>
    <property type="match status" value="1"/>
</dbReference>
<evidence type="ECO:0000313" key="1">
    <source>
        <dbReference type="EMBL" id="SFV53500.1"/>
    </source>
</evidence>
<accession>A0A1W1BIY5</accession>
<organism evidence="1">
    <name type="scientific">hydrothermal vent metagenome</name>
    <dbReference type="NCBI Taxonomy" id="652676"/>
    <lineage>
        <taxon>unclassified sequences</taxon>
        <taxon>metagenomes</taxon>
        <taxon>ecological metagenomes</taxon>
    </lineage>
</organism>
<proteinExistence type="predicted"/>
<sequence>MLKIVPTPEFIKQVKKLAKSYKQISKDLESLKQQLLLNPKSGTKLGSKCFKVRLANSSIPTGKSGGFRVVTYYFDENDVIRLLLIYSKTEKENISDRELEEMLKNNAL</sequence>
<dbReference type="InterPro" id="IPR009387">
    <property type="entry name" value="HigB-2"/>
</dbReference>
<dbReference type="AlphaFoldDB" id="A0A1W1BIY5"/>
<gene>
    <name evidence="1" type="ORF">MNB_SM-4-1430</name>
</gene>
<evidence type="ECO:0008006" key="2">
    <source>
        <dbReference type="Google" id="ProtNLM"/>
    </source>
</evidence>
<protein>
    <recommendedName>
        <fullName evidence="2">RelE-like translational repressor toxin</fullName>
    </recommendedName>
</protein>
<reference evidence="1" key="1">
    <citation type="submission" date="2016-10" db="EMBL/GenBank/DDBJ databases">
        <authorList>
            <person name="de Groot N.N."/>
        </authorList>
    </citation>
    <scope>NUCLEOTIDE SEQUENCE</scope>
</reference>
<dbReference type="PIRSF" id="PIRSF039032">
    <property type="entry name" value="HigB-2"/>
    <property type="match status" value="1"/>
</dbReference>
<name>A0A1W1BIY5_9ZZZZ</name>